<dbReference type="Gene3D" id="3.40.1490.10">
    <property type="entry name" value="Bit1"/>
    <property type="match status" value="1"/>
</dbReference>
<sequence length="120" mass="13715">MSSAIIQYVVVRGDLLKELKWPVGALIAQACHAATAVTHLYYEDDHMATYLKDLDNMHTVVLEASDESSLMGLKSKLEEADVKHKLWFEQPENIPTCIAAKPYPKEEIQKYFKKFKLFKA</sequence>
<dbReference type="PANTHER" id="PTHR46194:SF1">
    <property type="entry name" value="PEPTIDYL-TRNA HYDROLASE PTRHD1-RELATED"/>
    <property type="match status" value="1"/>
</dbReference>
<dbReference type="CDD" id="cd02429">
    <property type="entry name" value="PTH2_like"/>
    <property type="match status" value="1"/>
</dbReference>
<evidence type="ECO:0000313" key="5">
    <source>
        <dbReference type="RefSeq" id="XP_017783615.1"/>
    </source>
</evidence>
<dbReference type="GO" id="GO:0016787">
    <property type="term" value="F:hydrolase activity"/>
    <property type="evidence" value="ECO:0007669"/>
    <property type="project" value="UniProtKB-KW"/>
</dbReference>
<proteinExistence type="predicted"/>
<dbReference type="InterPro" id="IPR042237">
    <property type="entry name" value="PTRHD1"/>
</dbReference>
<gene>
    <name evidence="5" type="primary">LOC108567578</name>
</gene>
<protein>
    <recommendedName>
        <fullName evidence="1">peptidyl-tRNA hydrolase</fullName>
        <ecNumber evidence="1">3.1.1.29</ecNumber>
    </recommendedName>
</protein>
<evidence type="ECO:0000313" key="4">
    <source>
        <dbReference type="Proteomes" id="UP000695000"/>
    </source>
</evidence>
<evidence type="ECO:0000256" key="1">
    <source>
        <dbReference type="ARBA" id="ARBA00013260"/>
    </source>
</evidence>
<dbReference type="InterPro" id="IPR023476">
    <property type="entry name" value="Pep_tRNA_hydro_II_dom_sf"/>
</dbReference>
<dbReference type="GeneID" id="108567578"/>
<dbReference type="PANTHER" id="PTHR46194">
    <property type="entry name" value="PEPTIDYL-TRNA HYDROLASE PTRHD1-RELATED"/>
    <property type="match status" value="1"/>
</dbReference>
<keyword evidence="4" id="KW-1185">Reference proteome</keyword>
<keyword evidence="2 5" id="KW-0378">Hydrolase</keyword>
<accession>A0ABM1N9W5</accession>
<dbReference type="SUPFAM" id="SSF102462">
    <property type="entry name" value="Peptidyl-tRNA hydrolase II"/>
    <property type="match status" value="1"/>
</dbReference>
<reference evidence="5" key="1">
    <citation type="submission" date="2025-08" db="UniProtKB">
        <authorList>
            <consortium name="RefSeq"/>
        </authorList>
    </citation>
    <scope>IDENTIFICATION</scope>
    <source>
        <tissue evidence="5">Whole Larva</tissue>
    </source>
</reference>
<organism evidence="4 5">
    <name type="scientific">Nicrophorus vespilloides</name>
    <name type="common">Boreal carrion beetle</name>
    <dbReference type="NCBI Taxonomy" id="110193"/>
    <lineage>
        <taxon>Eukaryota</taxon>
        <taxon>Metazoa</taxon>
        <taxon>Ecdysozoa</taxon>
        <taxon>Arthropoda</taxon>
        <taxon>Hexapoda</taxon>
        <taxon>Insecta</taxon>
        <taxon>Pterygota</taxon>
        <taxon>Neoptera</taxon>
        <taxon>Endopterygota</taxon>
        <taxon>Coleoptera</taxon>
        <taxon>Polyphaga</taxon>
        <taxon>Staphyliniformia</taxon>
        <taxon>Silphidae</taxon>
        <taxon>Nicrophorinae</taxon>
        <taxon>Nicrophorus</taxon>
    </lineage>
</organism>
<dbReference type="InterPro" id="IPR002833">
    <property type="entry name" value="PTH2"/>
</dbReference>
<name>A0ABM1N9W5_NICVS</name>
<evidence type="ECO:0000256" key="2">
    <source>
        <dbReference type="ARBA" id="ARBA00022801"/>
    </source>
</evidence>
<comment type="catalytic activity">
    <reaction evidence="3">
        <text>an N-acyl-L-alpha-aminoacyl-tRNA + H2O = an N-acyl-L-amino acid + a tRNA + H(+)</text>
        <dbReference type="Rhea" id="RHEA:54448"/>
        <dbReference type="Rhea" id="RHEA-COMP:10123"/>
        <dbReference type="Rhea" id="RHEA-COMP:13883"/>
        <dbReference type="ChEBI" id="CHEBI:15377"/>
        <dbReference type="ChEBI" id="CHEBI:15378"/>
        <dbReference type="ChEBI" id="CHEBI:59874"/>
        <dbReference type="ChEBI" id="CHEBI:78442"/>
        <dbReference type="ChEBI" id="CHEBI:138191"/>
        <dbReference type="EC" id="3.1.1.29"/>
    </reaction>
</comment>
<evidence type="ECO:0000256" key="3">
    <source>
        <dbReference type="ARBA" id="ARBA00048707"/>
    </source>
</evidence>
<dbReference type="EC" id="3.1.1.29" evidence="1"/>
<dbReference type="RefSeq" id="XP_017783615.1">
    <property type="nucleotide sequence ID" value="XM_017928126.1"/>
</dbReference>
<dbReference type="Pfam" id="PF01981">
    <property type="entry name" value="PTH2"/>
    <property type="match status" value="1"/>
</dbReference>
<dbReference type="Proteomes" id="UP000695000">
    <property type="component" value="Unplaced"/>
</dbReference>